<protein>
    <submittedName>
        <fullName evidence="12">Energy transducer TonB</fullName>
    </submittedName>
</protein>
<dbReference type="NCBIfam" id="TIGR01352">
    <property type="entry name" value="tonB_Cterm"/>
    <property type="match status" value="1"/>
</dbReference>
<proteinExistence type="inferred from homology"/>
<dbReference type="AlphaFoldDB" id="A0A934PTI5"/>
<feature type="domain" description="TonB C-terminal" evidence="11">
    <location>
        <begin position="183"/>
        <end position="274"/>
    </location>
</feature>
<keyword evidence="9 10" id="KW-0472">Membrane</keyword>
<dbReference type="GO" id="GO:0055085">
    <property type="term" value="P:transmembrane transport"/>
    <property type="evidence" value="ECO:0007669"/>
    <property type="project" value="InterPro"/>
</dbReference>
<keyword evidence="4" id="KW-1003">Cell membrane</keyword>
<evidence type="ECO:0000256" key="8">
    <source>
        <dbReference type="ARBA" id="ARBA00022989"/>
    </source>
</evidence>
<comment type="subcellular location">
    <subcellularLocation>
        <location evidence="1">Cell inner membrane</location>
        <topology evidence="1">Single-pass membrane protein</topology>
        <orientation evidence="1">Periplasmic side</orientation>
    </subcellularLocation>
</comment>
<dbReference type="InterPro" id="IPR037682">
    <property type="entry name" value="TonB_C"/>
</dbReference>
<evidence type="ECO:0000256" key="1">
    <source>
        <dbReference type="ARBA" id="ARBA00004383"/>
    </source>
</evidence>
<keyword evidence="6 10" id="KW-0812">Transmembrane</keyword>
<evidence type="ECO:0000256" key="3">
    <source>
        <dbReference type="ARBA" id="ARBA00022448"/>
    </source>
</evidence>
<dbReference type="Proteomes" id="UP000613193">
    <property type="component" value="Unassembled WGS sequence"/>
</dbReference>
<evidence type="ECO:0000313" key="13">
    <source>
        <dbReference type="Proteomes" id="UP000613193"/>
    </source>
</evidence>
<dbReference type="EMBL" id="JAEHFW010000001">
    <property type="protein sequence ID" value="MBK0378785.1"/>
    <property type="molecule type" value="Genomic_DNA"/>
</dbReference>
<keyword evidence="7" id="KW-0653">Protein transport</keyword>
<evidence type="ECO:0000256" key="6">
    <source>
        <dbReference type="ARBA" id="ARBA00022692"/>
    </source>
</evidence>
<dbReference type="PANTHER" id="PTHR33446:SF2">
    <property type="entry name" value="PROTEIN TONB"/>
    <property type="match status" value="1"/>
</dbReference>
<organism evidence="12 13">
    <name type="scientific">Mucilaginibacter segetis</name>
    <dbReference type="NCBI Taxonomy" id="2793071"/>
    <lineage>
        <taxon>Bacteria</taxon>
        <taxon>Pseudomonadati</taxon>
        <taxon>Bacteroidota</taxon>
        <taxon>Sphingobacteriia</taxon>
        <taxon>Sphingobacteriales</taxon>
        <taxon>Sphingobacteriaceae</taxon>
        <taxon>Mucilaginibacter</taxon>
    </lineage>
</organism>
<dbReference type="GO" id="GO:0031992">
    <property type="term" value="F:energy transducer activity"/>
    <property type="evidence" value="ECO:0007669"/>
    <property type="project" value="TreeGrafter"/>
</dbReference>
<dbReference type="PANTHER" id="PTHR33446">
    <property type="entry name" value="PROTEIN TONB-RELATED"/>
    <property type="match status" value="1"/>
</dbReference>
<name>A0A934PTI5_9SPHI</name>
<evidence type="ECO:0000256" key="7">
    <source>
        <dbReference type="ARBA" id="ARBA00022927"/>
    </source>
</evidence>
<reference evidence="12" key="1">
    <citation type="submission" date="2020-12" db="EMBL/GenBank/DDBJ databases">
        <title>Bacterial novel species Mucilaginibacter sp. SD-g isolated from soil.</title>
        <authorList>
            <person name="Jung H.-Y."/>
        </authorList>
    </citation>
    <scope>NUCLEOTIDE SEQUENCE</scope>
    <source>
        <strain evidence="12">SD-g</strain>
    </source>
</reference>
<feature type="transmembrane region" description="Helical" evidence="10">
    <location>
        <begin position="38"/>
        <end position="56"/>
    </location>
</feature>
<dbReference type="SUPFAM" id="SSF74653">
    <property type="entry name" value="TolA/TonB C-terminal domain"/>
    <property type="match status" value="1"/>
</dbReference>
<evidence type="ECO:0000256" key="9">
    <source>
        <dbReference type="ARBA" id="ARBA00023136"/>
    </source>
</evidence>
<dbReference type="RefSeq" id="WP_200065157.1">
    <property type="nucleotide sequence ID" value="NZ_JAEHFW010000001.1"/>
</dbReference>
<evidence type="ECO:0000259" key="11">
    <source>
        <dbReference type="PROSITE" id="PS52015"/>
    </source>
</evidence>
<sequence>MLNTKFNLYKVEWLDLVFVNRNKNYGAYYLRQHYASNMVKAMVITFITVITAATFWSRVSSANNTSIPPDDTTVVNITPQIPHPPKPVKPEVVPPKSAAPAKPITTERFVTYHVTNEPVTEEAPVIAELTEQVGTVTQKGDPGAVIDIPEEVNTSGGGGISTPIEDVSVHNTGTLEIQPEPYGGMEAFAKFLSKNLHYPAIAEDKGVQGRVVLSFVIEKDGHLSNIKVDKGAGYGFDEEALRVLKMAKAWKPGIQNGRPVRVSYAIPINFQMPQ</sequence>
<gene>
    <name evidence="12" type="ORF">I5M19_05675</name>
</gene>
<comment type="similarity">
    <text evidence="2">Belongs to the TonB family.</text>
</comment>
<evidence type="ECO:0000256" key="10">
    <source>
        <dbReference type="SAM" id="Phobius"/>
    </source>
</evidence>
<evidence type="ECO:0000256" key="4">
    <source>
        <dbReference type="ARBA" id="ARBA00022475"/>
    </source>
</evidence>
<evidence type="ECO:0000256" key="2">
    <source>
        <dbReference type="ARBA" id="ARBA00006555"/>
    </source>
</evidence>
<keyword evidence="13" id="KW-1185">Reference proteome</keyword>
<dbReference type="InterPro" id="IPR006260">
    <property type="entry name" value="TonB/TolA_C"/>
</dbReference>
<dbReference type="GO" id="GO:0015031">
    <property type="term" value="P:protein transport"/>
    <property type="evidence" value="ECO:0007669"/>
    <property type="project" value="UniProtKB-KW"/>
</dbReference>
<evidence type="ECO:0000256" key="5">
    <source>
        <dbReference type="ARBA" id="ARBA00022519"/>
    </source>
</evidence>
<dbReference type="Gene3D" id="3.30.1150.10">
    <property type="match status" value="1"/>
</dbReference>
<dbReference type="InterPro" id="IPR051045">
    <property type="entry name" value="TonB-dependent_transducer"/>
</dbReference>
<dbReference type="Pfam" id="PF03544">
    <property type="entry name" value="TonB_C"/>
    <property type="match status" value="1"/>
</dbReference>
<comment type="caution">
    <text evidence="12">The sequence shown here is derived from an EMBL/GenBank/DDBJ whole genome shotgun (WGS) entry which is preliminary data.</text>
</comment>
<dbReference type="GO" id="GO:0098797">
    <property type="term" value="C:plasma membrane protein complex"/>
    <property type="evidence" value="ECO:0007669"/>
    <property type="project" value="TreeGrafter"/>
</dbReference>
<keyword evidence="3" id="KW-0813">Transport</keyword>
<keyword evidence="5" id="KW-0997">Cell inner membrane</keyword>
<evidence type="ECO:0000313" key="12">
    <source>
        <dbReference type="EMBL" id="MBK0378785.1"/>
    </source>
</evidence>
<keyword evidence="8 10" id="KW-1133">Transmembrane helix</keyword>
<dbReference type="PROSITE" id="PS52015">
    <property type="entry name" value="TONB_CTD"/>
    <property type="match status" value="1"/>
</dbReference>
<accession>A0A934PTI5</accession>